<keyword evidence="4 5" id="KW-0539">Nucleus</keyword>
<evidence type="ECO:0000313" key="7">
    <source>
        <dbReference type="EMBL" id="CAJ2500096.1"/>
    </source>
</evidence>
<comment type="function">
    <text evidence="5">Phosphodiesterase responsible for the U6 snRNA 3' end processing. Acts as an exoribonuclease (RNase) responsible for trimming the poly(U) tract of the last nucleotides in the pre-U6 snRNA molecule, leading to the formation of mature U6 snRNA.</text>
</comment>
<comment type="similarity">
    <text evidence="5">Belongs to the 2H phosphoesterase superfamily. USB1 family.</text>
</comment>
<keyword evidence="3" id="KW-0456">Lyase</keyword>
<feature type="region of interest" description="Disordered" evidence="6">
    <location>
        <begin position="293"/>
        <end position="328"/>
    </location>
</feature>
<dbReference type="Pfam" id="PF09749">
    <property type="entry name" value="HVSL"/>
    <property type="match status" value="1"/>
</dbReference>
<dbReference type="Proteomes" id="UP001295740">
    <property type="component" value="Unassembled WGS sequence"/>
</dbReference>
<gene>
    <name evidence="5" type="primary">USB1</name>
    <name evidence="7" type="ORF">KHLLAP_LOCUS564</name>
</gene>
<evidence type="ECO:0000256" key="3">
    <source>
        <dbReference type="ARBA" id="ARBA00023239"/>
    </source>
</evidence>
<feature type="active site" description="Proton donor/acceptor" evidence="5">
    <location>
        <position position="335"/>
    </location>
</feature>
<feature type="compositionally biased region" description="Polar residues" evidence="6">
    <location>
        <begin position="30"/>
        <end position="44"/>
    </location>
</feature>
<dbReference type="HAMAP" id="MF_03040">
    <property type="entry name" value="USB1"/>
    <property type="match status" value="1"/>
</dbReference>
<dbReference type="AlphaFoldDB" id="A0AAI8V948"/>
<keyword evidence="8" id="KW-1185">Reference proteome</keyword>
<feature type="region of interest" description="Disordered" evidence="6">
    <location>
        <begin position="220"/>
        <end position="274"/>
    </location>
</feature>
<feature type="active site" description="Proton donor/acceptor" evidence="5">
    <location>
        <position position="148"/>
    </location>
</feature>
<organism evidence="7 8">
    <name type="scientific">Anthostomella pinea</name>
    <dbReference type="NCBI Taxonomy" id="933095"/>
    <lineage>
        <taxon>Eukaryota</taxon>
        <taxon>Fungi</taxon>
        <taxon>Dikarya</taxon>
        <taxon>Ascomycota</taxon>
        <taxon>Pezizomycotina</taxon>
        <taxon>Sordariomycetes</taxon>
        <taxon>Xylariomycetidae</taxon>
        <taxon>Xylariales</taxon>
        <taxon>Xylariaceae</taxon>
        <taxon>Anthostomella</taxon>
    </lineage>
</organism>
<evidence type="ECO:0000256" key="4">
    <source>
        <dbReference type="ARBA" id="ARBA00023242"/>
    </source>
</evidence>
<dbReference type="GO" id="GO:1990838">
    <property type="term" value="F:poly(U)-specific exoribonuclease activity, producing 3' uridine cyclic phosphate ends"/>
    <property type="evidence" value="ECO:0007669"/>
    <property type="project" value="UniProtKB-UniRule"/>
</dbReference>
<protein>
    <recommendedName>
        <fullName evidence="5">U6 snRNA phosphodiesterase</fullName>
        <ecNumber evidence="5">3.1.4.-</ecNumber>
    </recommendedName>
</protein>
<name>A0AAI8V948_9PEZI</name>
<dbReference type="GO" id="GO:0016829">
    <property type="term" value="F:lyase activity"/>
    <property type="evidence" value="ECO:0007669"/>
    <property type="project" value="UniProtKB-KW"/>
</dbReference>
<dbReference type="EMBL" id="CAUWAG010000003">
    <property type="protein sequence ID" value="CAJ2500096.1"/>
    <property type="molecule type" value="Genomic_DNA"/>
</dbReference>
<evidence type="ECO:0000256" key="6">
    <source>
        <dbReference type="SAM" id="MobiDB-lite"/>
    </source>
</evidence>
<dbReference type="GO" id="GO:0005634">
    <property type="term" value="C:nucleus"/>
    <property type="evidence" value="ECO:0007669"/>
    <property type="project" value="UniProtKB-SubCell"/>
</dbReference>
<dbReference type="Gene3D" id="3.90.1140.10">
    <property type="entry name" value="Cyclic phosphodiesterase"/>
    <property type="match status" value="1"/>
</dbReference>
<comment type="caution">
    <text evidence="7">The sequence shown here is derived from an EMBL/GenBank/DDBJ whole genome shotgun (WGS) entry which is preliminary data.</text>
</comment>
<keyword evidence="2 5" id="KW-0378">Hydrolase</keyword>
<dbReference type="PANTHER" id="PTHR13522">
    <property type="entry name" value="U6 SNRNA PHOSPHODIESTERASE 1"/>
    <property type="match status" value="1"/>
</dbReference>
<dbReference type="EC" id="3.1.4.-" evidence="5"/>
<comment type="subcellular location">
    <subcellularLocation>
        <location evidence="5">Nucleus</location>
    </subcellularLocation>
</comment>
<dbReference type="InterPro" id="IPR027521">
    <property type="entry name" value="Usb1"/>
</dbReference>
<evidence type="ECO:0000313" key="8">
    <source>
        <dbReference type="Proteomes" id="UP001295740"/>
    </source>
</evidence>
<keyword evidence="1 5" id="KW-0540">Nuclease</keyword>
<evidence type="ECO:0000256" key="5">
    <source>
        <dbReference type="HAMAP-Rule" id="MF_03040"/>
    </source>
</evidence>
<reference evidence="7" key="1">
    <citation type="submission" date="2023-10" db="EMBL/GenBank/DDBJ databases">
        <authorList>
            <person name="Hackl T."/>
        </authorList>
    </citation>
    <scope>NUCLEOTIDE SEQUENCE</scope>
</reference>
<feature type="compositionally biased region" description="Basic and acidic residues" evidence="6">
    <location>
        <begin position="237"/>
        <end position="257"/>
    </location>
</feature>
<feature type="region of interest" description="Disordered" evidence="6">
    <location>
        <begin position="1"/>
        <end position="44"/>
    </location>
</feature>
<proteinExistence type="inferred from homology"/>
<evidence type="ECO:0000256" key="1">
    <source>
        <dbReference type="ARBA" id="ARBA00022722"/>
    </source>
</evidence>
<accession>A0AAI8V948</accession>
<evidence type="ECO:0000256" key="2">
    <source>
        <dbReference type="ARBA" id="ARBA00022801"/>
    </source>
</evidence>
<feature type="compositionally biased region" description="Low complexity" evidence="6">
    <location>
        <begin position="7"/>
        <end position="19"/>
    </location>
</feature>
<sequence length="428" mass="45321">MPLVDYSSSDSESAAESSALPPTAKKQKTAHNAGTPSSNRQAQQTALPPLPSAFHDLYASTVRVSTSDDPALHQGRKRVHPHKAGHWPTHLYIEWHPTNPERTHLSTLLTTIQTAISSLTTTSSNTTTNPITLSPFLTSDLGAPQPLHISLSRPLALTTAQRDAFLSQLRASIGSSGVQPFALAPLALEWHRTRESERSFLVLRVGSVVDDAASASTLASGSASAFASEQDGAFGRDQPRGSKRKATENGDRGHRGGDATNPNPNPNPNPDLTALLTRSNALSTSFDQPALYAFKSPSNTSHTPNTANTPKNPPSTSTDSPNPSQTSDWASTAFHISLAWSFAPPTPALRRATADAFDAFDTPGKKTGTETTEPRTGTRDAVLAMRIRVDGLKAKIGNVVTHVPLPVRGKSFTGRDRGGGGGKGLFGV</sequence>
<dbReference type="GO" id="GO:0034477">
    <property type="term" value="P:U6 snRNA 3'-end processing"/>
    <property type="evidence" value="ECO:0007669"/>
    <property type="project" value="UniProtKB-UniRule"/>
</dbReference>
<dbReference type="PANTHER" id="PTHR13522:SF3">
    <property type="entry name" value="U6 SNRNA PHOSPHODIESTERASE 1"/>
    <property type="match status" value="1"/>
</dbReference>
<feature type="compositionally biased region" description="Low complexity" evidence="6">
    <location>
        <begin position="303"/>
        <end position="327"/>
    </location>
</feature>